<dbReference type="AlphaFoldDB" id="A0AAP2K2V1"/>
<protein>
    <submittedName>
        <fullName evidence="1">Integrase</fullName>
    </submittedName>
</protein>
<organism evidence="1 2">
    <name type="scientific">Providencia rettgeri</name>
    <dbReference type="NCBI Taxonomy" id="587"/>
    <lineage>
        <taxon>Bacteria</taxon>
        <taxon>Pseudomonadati</taxon>
        <taxon>Pseudomonadota</taxon>
        <taxon>Gammaproteobacteria</taxon>
        <taxon>Enterobacterales</taxon>
        <taxon>Morganellaceae</taxon>
        <taxon>Providencia</taxon>
    </lineage>
</organism>
<comment type="caution">
    <text evidence="1">The sequence shown here is derived from an EMBL/GenBank/DDBJ whole genome shotgun (WGS) entry which is preliminary data.</text>
</comment>
<feature type="non-terminal residue" evidence="1">
    <location>
        <position position="132"/>
    </location>
</feature>
<evidence type="ECO:0000313" key="1">
    <source>
        <dbReference type="EMBL" id="MBX6982869.1"/>
    </source>
</evidence>
<accession>A0AAP2K2V1</accession>
<gene>
    <name evidence="1" type="ORF">EX242_21755</name>
</gene>
<evidence type="ECO:0000313" key="2">
    <source>
        <dbReference type="Proteomes" id="UP000824410"/>
    </source>
</evidence>
<proteinExistence type="predicted"/>
<reference evidence="1" key="1">
    <citation type="submission" date="2019-02" db="EMBL/GenBank/DDBJ databases">
        <title>Genomic characterization of isolates from hospital effluents in KZN, South Africa.</title>
        <authorList>
            <person name="Ntshobeni N."/>
            <person name="Allam M."/>
            <person name="Ismail A."/>
            <person name="Amoako D."/>
            <person name="Essack S."/>
            <person name="Chenia H."/>
        </authorList>
    </citation>
    <scope>NUCLEOTIDE SEQUENCE</scope>
    <source>
        <strain evidence="1">AFE97_S1</strain>
    </source>
</reference>
<dbReference type="EMBL" id="SHDO01000036">
    <property type="protein sequence ID" value="MBX6982869.1"/>
    <property type="molecule type" value="Genomic_DNA"/>
</dbReference>
<name>A0AAP2K2V1_PRORE</name>
<sequence length="132" mass="14697">MSAILTERLVSIAQAARKAGHGKKEAIYQAACEELNLSRATLLRRIKEVAMTEPRKRRNDSGKSALTRDEALLISAVLKESTRKNGKRLYSIKDAVNELRANNMIRAELIDETTGEVKLLSESAISRALRAY</sequence>
<dbReference type="Proteomes" id="UP000824410">
    <property type="component" value="Unassembled WGS sequence"/>
</dbReference>